<keyword evidence="2" id="KW-0449">Lipoprotein</keyword>
<dbReference type="RefSeq" id="WP_139517306.1">
    <property type="nucleotide sequence ID" value="NZ_CP040896.1"/>
</dbReference>
<feature type="signal peptide" evidence="1">
    <location>
        <begin position="1"/>
        <end position="18"/>
    </location>
</feature>
<dbReference type="InterPro" id="IPR011990">
    <property type="entry name" value="TPR-like_helical_dom_sf"/>
</dbReference>
<organism evidence="2 3">
    <name type="scientific">Hymenobacter jejuensis</name>
    <dbReference type="NCBI Taxonomy" id="2502781"/>
    <lineage>
        <taxon>Bacteria</taxon>
        <taxon>Pseudomonadati</taxon>
        <taxon>Bacteroidota</taxon>
        <taxon>Cytophagia</taxon>
        <taxon>Cytophagales</taxon>
        <taxon>Hymenobacteraceae</taxon>
        <taxon>Hymenobacter</taxon>
    </lineage>
</organism>
<evidence type="ECO:0000313" key="3">
    <source>
        <dbReference type="Proteomes" id="UP000305398"/>
    </source>
</evidence>
<proteinExistence type="predicted"/>
<sequence length="507" mass="55564">MKQLLIIRYCLGAVLALAAVACKKDEFLDVNTDPNRPLVVPPSVLLTGAEITTGFAVGNDLGRVTELLIQHTAGIANQPRSYDTYLLRGNYDNQWNLELYGGALTNSQQIIIATQEASPQYAGIAKLLKAYNFAFTTDLWGDIPYSQALQGQSGNLQPRFDKQQDIYEGNSSLGIQSLFDLVREGLADLDKASVLKPAADDVIYKGVIANWKKFGNTLLLKFANTISKKDPAFANKVIAEVLAKGATAYISSNAEDFQVAFGTTVGNQNPFYAYNYVTRPDDQMLSQRFLDSLNVNKDPRLPLFFTSTPGPVAAPTNTTATSTPFGFFTGFVNGNPAAAPIRTNRSRYAPYVVGASGEAPVRIVTNFQRAFILAEYYLSLQDNVNAQRYFQEGITASMTKAGVAAADITKYFADNPKIVTLAGSDTRKLNQIITQKWIAWVGNGYEAYNDYRRTGFPRLPLATNASSESPTEIPSRLYYPNAEIAANSQNIPTPQPLTTVPVWWATK</sequence>
<keyword evidence="3" id="KW-1185">Reference proteome</keyword>
<dbReference type="OrthoDB" id="622163at2"/>
<dbReference type="Gene3D" id="1.25.40.390">
    <property type="match status" value="1"/>
</dbReference>
<protein>
    <submittedName>
        <fullName evidence="2">SusD/RagB family nutrient-binding outer membrane lipoprotein</fullName>
    </submittedName>
</protein>
<keyword evidence="1" id="KW-0732">Signal</keyword>
<dbReference type="SUPFAM" id="SSF48452">
    <property type="entry name" value="TPR-like"/>
    <property type="match status" value="1"/>
</dbReference>
<name>A0A5B8A5Z9_9BACT</name>
<gene>
    <name evidence="2" type="ORF">FHG12_19085</name>
</gene>
<accession>A0A5B8A5Z9</accession>
<reference evidence="2 3" key="1">
    <citation type="submission" date="2019-06" db="EMBL/GenBank/DDBJ databases">
        <authorList>
            <person name="Srinivasan S."/>
        </authorList>
    </citation>
    <scope>NUCLEOTIDE SEQUENCE [LARGE SCALE GENOMIC DNA]</scope>
    <source>
        <strain evidence="2 3">17J68-5</strain>
    </source>
</reference>
<dbReference type="PROSITE" id="PS51257">
    <property type="entry name" value="PROKAR_LIPOPROTEIN"/>
    <property type="match status" value="1"/>
</dbReference>
<evidence type="ECO:0000256" key="1">
    <source>
        <dbReference type="SAM" id="SignalP"/>
    </source>
</evidence>
<dbReference type="KEGG" id="hyj:FHG12_19085"/>
<dbReference type="Proteomes" id="UP000305398">
    <property type="component" value="Chromosome"/>
</dbReference>
<dbReference type="InterPro" id="IPR041662">
    <property type="entry name" value="SusD-like_2"/>
</dbReference>
<dbReference type="EMBL" id="CP040896">
    <property type="protein sequence ID" value="QDA62075.1"/>
    <property type="molecule type" value="Genomic_DNA"/>
</dbReference>
<dbReference type="Pfam" id="PF12771">
    <property type="entry name" value="SusD-like_2"/>
    <property type="match status" value="1"/>
</dbReference>
<dbReference type="AlphaFoldDB" id="A0A5B8A5Z9"/>
<evidence type="ECO:0000313" key="2">
    <source>
        <dbReference type="EMBL" id="QDA62075.1"/>
    </source>
</evidence>
<feature type="chain" id="PRO_5022729644" evidence="1">
    <location>
        <begin position="19"/>
        <end position="507"/>
    </location>
</feature>